<sequence>MDPTNCDSKVLLEGPPDLMDFEECTTDEEICQFLTAASKAIDYYQASLKGLAELAKGKPGRPPLYFTKREKEFREKMDMIQVSNIDFCPIVNCATHVKNNARINSKRTLFYSEEELNLDNDATDLNSFKFPSKRLTAEVKINDATVSQENFFDSNKFSNLTNEEVGVGEIPQTQAPAKKPPQYC</sequence>
<evidence type="ECO:0000313" key="2">
    <source>
        <dbReference type="Proteomes" id="UP000499080"/>
    </source>
</evidence>
<accession>A0A4Y2UJR7</accession>
<dbReference type="Proteomes" id="UP000499080">
    <property type="component" value="Unassembled WGS sequence"/>
</dbReference>
<gene>
    <name evidence="1" type="ORF">AVEN_184007_1</name>
</gene>
<reference evidence="1 2" key="1">
    <citation type="journal article" date="2019" name="Sci. Rep.">
        <title>Orb-weaving spider Araneus ventricosus genome elucidates the spidroin gene catalogue.</title>
        <authorList>
            <person name="Kono N."/>
            <person name="Nakamura H."/>
            <person name="Ohtoshi R."/>
            <person name="Moran D.A.P."/>
            <person name="Shinohara A."/>
            <person name="Yoshida Y."/>
            <person name="Fujiwara M."/>
            <person name="Mori M."/>
            <person name="Tomita M."/>
            <person name="Arakawa K."/>
        </authorList>
    </citation>
    <scope>NUCLEOTIDE SEQUENCE [LARGE SCALE GENOMIC DNA]</scope>
</reference>
<name>A0A4Y2UJR7_ARAVE</name>
<comment type="caution">
    <text evidence="1">The sequence shown here is derived from an EMBL/GenBank/DDBJ whole genome shotgun (WGS) entry which is preliminary data.</text>
</comment>
<protein>
    <submittedName>
        <fullName evidence="1">Uncharacterized protein</fullName>
    </submittedName>
</protein>
<organism evidence="1 2">
    <name type="scientific">Araneus ventricosus</name>
    <name type="common">Orbweaver spider</name>
    <name type="synonym">Epeira ventricosa</name>
    <dbReference type="NCBI Taxonomy" id="182803"/>
    <lineage>
        <taxon>Eukaryota</taxon>
        <taxon>Metazoa</taxon>
        <taxon>Ecdysozoa</taxon>
        <taxon>Arthropoda</taxon>
        <taxon>Chelicerata</taxon>
        <taxon>Arachnida</taxon>
        <taxon>Araneae</taxon>
        <taxon>Araneomorphae</taxon>
        <taxon>Entelegynae</taxon>
        <taxon>Araneoidea</taxon>
        <taxon>Araneidae</taxon>
        <taxon>Araneus</taxon>
    </lineage>
</organism>
<evidence type="ECO:0000313" key="1">
    <source>
        <dbReference type="EMBL" id="GBO13158.1"/>
    </source>
</evidence>
<proteinExistence type="predicted"/>
<dbReference type="AlphaFoldDB" id="A0A4Y2UJR7"/>
<dbReference type="EMBL" id="BGPR01037532">
    <property type="protein sequence ID" value="GBO13158.1"/>
    <property type="molecule type" value="Genomic_DNA"/>
</dbReference>
<keyword evidence="2" id="KW-1185">Reference proteome</keyword>